<feature type="region of interest" description="Disordered" evidence="1">
    <location>
        <begin position="101"/>
        <end position="123"/>
    </location>
</feature>
<organism evidence="3 4">
    <name type="scientific">Elysia marginata</name>
    <dbReference type="NCBI Taxonomy" id="1093978"/>
    <lineage>
        <taxon>Eukaryota</taxon>
        <taxon>Metazoa</taxon>
        <taxon>Spiralia</taxon>
        <taxon>Lophotrochozoa</taxon>
        <taxon>Mollusca</taxon>
        <taxon>Gastropoda</taxon>
        <taxon>Heterobranchia</taxon>
        <taxon>Euthyneura</taxon>
        <taxon>Panpulmonata</taxon>
        <taxon>Sacoglossa</taxon>
        <taxon>Placobranchoidea</taxon>
        <taxon>Plakobranchidae</taxon>
        <taxon>Elysia</taxon>
    </lineage>
</organism>
<protein>
    <submittedName>
        <fullName evidence="3">Transposon Ty3-G Gag-Pol polyprotein</fullName>
    </submittedName>
</protein>
<sequence>MGRVDVSIPYTKQENIPHYLPIKTKNEQKIETNFWFVSVRNRRQEFYYCKSTEQWPSRCQRKTLENYRERVLGQKTPTPESSTNSTQMSYAQTVAQTEAKMPPQTVPPMRPMTQKVSTNTTTSPKAITQVEKKNGKKTHLDIGSFNPSSPKWAVQGLTGLHPAATLTQFPLNCPNFGPRPPKCGLPEFGTKNITQDQTRYGYVVSALEAKTAEEVQDVLVKPPDADRYTTIKKALIKACGKSQVQRNSELLNLNGLGDRKPAALLRKINALNDHPQTLKRALSLSNLLADVLSILAGQEFSDVEKLAEAADRIWGARCAEVQHIT</sequence>
<evidence type="ECO:0000313" key="4">
    <source>
        <dbReference type="Proteomes" id="UP000762676"/>
    </source>
</evidence>
<gene>
    <name evidence="3" type="ORF">ElyMa_005966200</name>
</gene>
<dbReference type="InterPro" id="IPR055469">
    <property type="entry name" value="DUF7041"/>
</dbReference>
<dbReference type="EMBL" id="BMAT01011975">
    <property type="protein sequence ID" value="GFR83026.1"/>
    <property type="molecule type" value="Genomic_DNA"/>
</dbReference>
<reference evidence="3 4" key="1">
    <citation type="journal article" date="2021" name="Elife">
        <title>Chloroplast acquisition without the gene transfer in kleptoplastic sea slugs, Plakobranchus ocellatus.</title>
        <authorList>
            <person name="Maeda T."/>
            <person name="Takahashi S."/>
            <person name="Yoshida T."/>
            <person name="Shimamura S."/>
            <person name="Takaki Y."/>
            <person name="Nagai Y."/>
            <person name="Toyoda A."/>
            <person name="Suzuki Y."/>
            <person name="Arimoto A."/>
            <person name="Ishii H."/>
            <person name="Satoh N."/>
            <person name="Nishiyama T."/>
            <person name="Hasebe M."/>
            <person name="Maruyama T."/>
            <person name="Minagawa J."/>
            <person name="Obokata J."/>
            <person name="Shigenobu S."/>
        </authorList>
    </citation>
    <scope>NUCLEOTIDE SEQUENCE [LARGE SCALE GENOMIC DNA]</scope>
</reference>
<dbReference type="Pfam" id="PF23055">
    <property type="entry name" value="DUF7041"/>
    <property type="match status" value="1"/>
</dbReference>
<feature type="domain" description="DUF7041" evidence="2">
    <location>
        <begin position="188"/>
        <end position="251"/>
    </location>
</feature>
<comment type="caution">
    <text evidence="3">The sequence shown here is derived from an EMBL/GenBank/DDBJ whole genome shotgun (WGS) entry which is preliminary data.</text>
</comment>
<dbReference type="PANTHER" id="PTHR33327">
    <property type="entry name" value="ENDONUCLEASE"/>
    <property type="match status" value="1"/>
</dbReference>
<dbReference type="PANTHER" id="PTHR33327:SF3">
    <property type="entry name" value="RNA-DIRECTED DNA POLYMERASE"/>
    <property type="match status" value="1"/>
</dbReference>
<evidence type="ECO:0000313" key="3">
    <source>
        <dbReference type="EMBL" id="GFR83026.1"/>
    </source>
</evidence>
<keyword evidence="4" id="KW-1185">Reference proteome</keyword>
<proteinExistence type="predicted"/>
<feature type="compositionally biased region" description="Polar residues" evidence="1">
    <location>
        <begin position="114"/>
        <end position="123"/>
    </location>
</feature>
<name>A0AAV4GD06_9GAST</name>
<dbReference type="AlphaFoldDB" id="A0AAV4GD06"/>
<evidence type="ECO:0000256" key="1">
    <source>
        <dbReference type="SAM" id="MobiDB-lite"/>
    </source>
</evidence>
<accession>A0AAV4GD06</accession>
<evidence type="ECO:0000259" key="2">
    <source>
        <dbReference type="Pfam" id="PF23055"/>
    </source>
</evidence>
<dbReference type="Proteomes" id="UP000762676">
    <property type="component" value="Unassembled WGS sequence"/>
</dbReference>